<evidence type="ECO:0000313" key="3">
    <source>
        <dbReference type="Proteomes" id="UP001385951"/>
    </source>
</evidence>
<dbReference type="Gene3D" id="3.90.280.10">
    <property type="entry name" value="PEBP-like"/>
    <property type="match status" value="1"/>
</dbReference>
<evidence type="ECO:0008006" key="4">
    <source>
        <dbReference type="Google" id="ProtNLM"/>
    </source>
</evidence>
<dbReference type="InterPro" id="IPR036610">
    <property type="entry name" value="PEBP-like_sf"/>
</dbReference>
<dbReference type="Proteomes" id="UP001385951">
    <property type="component" value="Unassembled WGS sequence"/>
</dbReference>
<accession>A0AAW0G392</accession>
<proteinExistence type="predicted"/>
<feature type="signal peptide" evidence="1">
    <location>
        <begin position="1"/>
        <end position="17"/>
    </location>
</feature>
<evidence type="ECO:0000256" key="1">
    <source>
        <dbReference type="SAM" id="SignalP"/>
    </source>
</evidence>
<sequence>MAAYLLISIFILELTDPPAPQDTSLPQIGHSLGGNYFPSKTGELTNTTATISEFLQPGPPDGSEPHRYIFLLFHQSRDFFNQTLVNSTTSIANFDIS</sequence>
<keyword evidence="3" id="KW-1185">Reference proteome</keyword>
<dbReference type="AlphaFoldDB" id="A0AAW0G392"/>
<name>A0AAW0G392_9APHY</name>
<comment type="caution">
    <text evidence="2">The sequence shown here is derived from an EMBL/GenBank/DDBJ whole genome shotgun (WGS) entry which is preliminary data.</text>
</comment>
<keyword evidence="1" id="KW-0732">Signal</keyword>
<dbReference type="Pfam" id="PF01161">
    <property type="entry name" value="PBP"/>
    <property type="match status" value="1"/>
</dbReference>
<dbReference type="InterPro" id="IPR008914">
    <property type="entry name" value="PEBP"/>
</dbReference>
<reference evidence="2 3" key="1">
    <citation type="submission" date="2022-09" db="EMBL/GenBank/DDBJ databases">
        <authorList>
            <person name="Palmer J.M."/>
        </authorList>
    </citation>
    <scope>NUCLEOTIDE SEQUENCE [LARGE SCALE GENOMIC DNA]</scope>
    <source>
        <strain evidence="2 3">DSM 7382</strain>
    </source>
</reference>
<organism evidence="2 3">
    <name type="scientific">Cerrena zonata</name>
    <dbReference type="NCBI Taxonomy" id="2478898"/>
    <lineage>
        <taxon>Eukaryota</taxon>
        <taxon>Fungi</taxon>
        <taxon>Dikarya</taxon>
        <taxon>Basidiomycota</taxon>
        <taxon>Agaricomycotina</taxon>
        <taxon>Agaricomycetes</taxon>
        <taxon>Polyporales</taxon>
        <taxon>Cerrenaceae</taxon>
        <taxon>Cerrena</taxon>
    </lineage>
</organism>
<protein>
    <recommendedName>
        <fullName evidence="4">PEBP-like protein</fullName>
    </recommendedName>
</protein>
<gene>
    <name evidence="2" type="ORF">QCA50_009027</name>
</gene>
<evidence type="ECO:0000313" key="2">
    <source>
        <dbReference type="EMBL" id="KAK7687808.1"/>
    </source>
</evidence>
<dbReference type="SUPFAM" id="SSF49777">
    <property type="entry name" value="PEBP-like"/>
    <property type="match status" value="1"/>
</dbReference>
<feature type="chain" id="PRO_5043339916" description="PEBP-like protein" evidence="1">
    <location>
        <begin position="18"/>
        <end position="97"/>
    </location>
</feature>
<dbReference type="EMBL" id="JASBNA010000012">
    <property type="protein sequence ID" value="KAK7687808.1"/>
    <property type="molecule type" value="Genomic_DNA"/>
</dbReference>